<dbReference type="eggNOG" id="COG1670">
    <property type="taxonomic scope" value="Bacteria"/>
</dbReference>
<dbReference type="Pfam" id="PF13302">
    <property type="entry name" value="Acetyltransf_3"/>
    <property type="match status" value="1"/>
</dbReference>
<dbReference type="InterPro" id="IPR016181">
    <property type="entry name" value="Acyl_CoA_acyltransferase"/>
</dbReference>
<dbReference type="AlphaFoldDB" id="I2GTD3"/>
<keyword evidence="3" id="KW-1185">Reference proteome</keyword>
<dbReference type="CDD" id="cd04301">
    <property type="entry name" value="NAT_SF"/>
    <property type="match status" value="1"/>
</dbReference>
<dbReference type="OrthoDB" id="9811523at2"/>
<evidence type="ECO:0000313" key="2">
    <source>
        <dbReference type="EMBL" id="CCH57162.1"/>
    </source>
</evidence>
<reference evidence="2 3" key="1">
    <citation type="journal article" date="2012" name="J. Bacteriol.">
        <title>Genome Sequence of the Filamentous Bacterium Fibrisoma limi BUZ 3T.</title>
        <authorList>
            <person name="Filippini M."/>
            <person name="Qi W."/>
            <person name="Jaenicke S."/>
            <person name="Goesmann A."/>
            <person name="Smits T.H."/>
            <person name="Bagheri H.C."/>
        </authorList>
    </citation>
    <scope>NUCLEOTIDE SEQUENCE [LARGE SCALE GENOMIC DNA]</scope>
    <source>
        <strain evidence="3">BUZ 3T</strain>
    </source>
</reference>
<dbReference type="SUPFAM" id="SSF55729">
    <property type="entry name" value="Acyl-CoA N-acyltransferases (Nat)"/>
    <property type="match status" value="1"/>
</dbReference>
<dbReference type="InterPro" id="IPR000182">
    <property type="entry name" value="GNAT_dom"/>
</dbReference>
<dbReference type="InterPro" id="IPR051531">
    <property type="entry name" value="N-acetyltransferase"/>
</dbReference>
<dbReference type="PANTHER" id="PTHR43792:SF13">
    <property type="entry name" value="ACETYLTRANSFERASE"/>
    <property type="match status" value="1"/>
</dbReference>
<dbReference type="PROSITE" id="PS51186">
    <property type="entry name" value="GNAT"/>
    <property type="match status" value="1"/>
</dbReference>
<protein>
    <submittedName>
        <fullName evidence="2">Ribosomal-protein-alanine N-acetyltransferase</fullName>
        <ecNumber evidence="2">2.3.1.128</ecNumber>
    </submittedName>
</protein>
<evidence type="ECO:0000313" key="3">
    <source>
        <dbReference type="Proteomes" id="UP000009309"/>
    </source>
</evidence>
<dbReference type="PANTHER" id="PTHR43792">
    <property type="entry name" value="GNAT FAMILY, PUTATIVE (AFU_ORTHOLOGUE AFUA_3G00765)-RELATED-RELATED"/>
    <property type="match status" value="1"/>
</dbReference>
<dbReference type="EC" id="2.3.1.128" evidence="2"/>
<sequence>MFFLETTRLRLIPLTSQHLSLWLRSRTLLERILGLTPEPYDLEPEYYTEVIDALQNYWLPNTERYPSQYMWFTNWEIVPKDQNISVGGIGLAGLPNDAGETMVGYSLLRKYRRQGYATEAMQELLNWAFENPNLQTVIADTHIDNHASQGVLLKNGFIKSRENDEIVRWHHQRI</sequence>
<keyword evidence="2" id="KW-0012">Acyltransferase</keyword>
<comment type="caution">
    <text evidence="2">The sequence shown here is derived from an EMBL/GenBank/DDBJ whole genome shotgun (WGS) entry which is preliminary data.</text>
</comment>
<dbReference type="STRING" id="1185876.BN8_06567"/>
<gene>
    <name evidence="2" type="ORF">BN8_06567</name>
</gene>
<keyword evidence="2" id="KW-0808">Transferase</keyword>
<feature type="domain" description="N-acetyltransferase" evidence="1">
    <location>
        <begin position="37"/>
        <end position="174"/>
    </location>
</feature>
<name>I2GTD3_9BACT</name>
<evidence type="ECO:0000259" key="1">
    <source>
        <dbReference type="PROSITE" id="PS51186"/>
    </source>
</evidence>
<proteinExistence type="predicted"/>
<dbReference type="RefSeq" id="WP_009285723.1">
    <property type="nucleotide sequence ID" value="NZ_CAIT01000010.1"/>
</dbReference>
<dbReference type="Gene3D" id="3.40.630.30">
    <property type="match status" value="1"/>
</dbReference>
<organism evidence="2 3">
    <name type="scientific">Fibrisoma limi BUZ 3</name>
    <dbReference type="NCBI Taxonomy" id="1185876"/>
    <lineage>
        <taxon>Bacteria</taxon>
        <taxon>Pseudomonadati</taxon>
        <taxon>Bacteroidota</taxon>
        <taxon>Cytophagia</taxon>
        <taxon>Cytophagales</taxon>
        <taxon>Spirosomataceae</taxon>
        <taxon>Fibrisoma</taxon>
    </lineage>
</organism>
<dbReference type="GO" id="GO:0016747">
    <property type="term" value="F:acyltransferase activity, transferring groups other than amino-acyl groups"/>
    <property type="evidence" value="ECO:0007669"/>
    <property type="project" value="InterPro"/>
</dbReference>
<dbReference type="EMBL" id="CAIT01000010">
    <property type="protein sequence ID" value="CCH57162.1"/>
    <property type="molecule type" value="Genomic_DNA"/>
</dbReference>
<accession>I2GTD3</accession>
<dbReference type="Proteomes" id="UP000009309">
    <property type="component" value="Unassembled WGS sequence"/>
</dbReference>